<feature type="region of interest" description="Disordered" evidence="1">
    <location>
        <begin position="383"/>
        <end position="405"/>
    </location>
</feature>
<dbReference type="AlphaFoldDB" id="A0A9J6CS50"/>
<reference evidence="2" key="1">
    <citation type="submission" date="2021-03" db="EMBL/GenBank/DDBJ databases">
        <title>Chromosome level genome of the anhydrobiotic midge Polypedilum vanderplanki.</title>
        <authorList>
            <person name="Yoshida Y."/>
            <person name="Kikawada T."/>
            <person name="Gusev O."/>
        </authorList>
    </citation>
    <scope>NUCLEOTIDE SEQUENCE</scope>
    <source>
        <strain evidence="2">NIAS01</strain>
        <tissue evidence="2">Whole body or cell culture</tissue>
    </source>
</reference>
<gene>
    <name evidence="2" type="ORF">PVAND_014236</name>
</gene>
<name>A0A9J6CS50_POLVA</name>
<comment type="caution">
    <text evidence="2">The sequence shown here is derived from an EMBL/GenBank/DDBJ whole genome shotgun (WGS) entry which is preliminary data.</text>
</comment>
<feature type="compositionally biased region" description="Basic residues" evidence="1">
    <location>
        <begin position="389"/>
        <end position="405"/>
    </location>
</feature>
<protein>
    <submittedName>
        <fullName evidence="2">Uncharacterized protein</fullName>
    </submittedName>
</protein>
<evidence type="ECO:0000313" key="2">
    <source>
        <dbReference type="EMBL" id="KAG5685033.1"/>
    </source>
</evidence>
<organism evidence="2 3">
    <name type="scientific">Polypedilum vanderplanki</name>
    <name type="common">Sleeping chironomid midge</name>
    <dbReference type="NCBI Taxonomy" id="319348"/>
    <lineage>
        <taxon>Eukaryota</taxon>
        <taxon>Metazoa</taxon>
        <taxon>Ecdysozoa</taxon>
        <taxon>Arthropoda</taxon>
        <taxon>Hexapoda</taxon>
        <taxon>Insecta</taxon>
        <taxon>Pterygota</taxon>
        <taxon>Neoptera</taxon>
        <taxon>Endopterygota</taxon>
        <taxon>Diptera</taxon>
        <taxon>Nematocera</taxon>
        <taxon>Chironomoidea</taxon>
        <taxon>Chironomidae</taxon>
        <taxon>Chironominae</taxon>
        <taxon>Polypedilum</taxon>
        <taxon>Polypedilum</taxon>
    </lineage>
</organism>
<evidence type="ECO:0000256" key="1">
    <source>
        <dbReference type="SAM" id="MobiDB-lite"/>
    </source>
</evidence>
<accession>A0A9J6CS50</accession>
<dbReference type="Proteomes" id="UP001107558">
    <property type="component" value="Chromosome 1"/>
</dbReference>
<evidence type="ECO:0000313" key="3">
    <source>
        <dbReference type="Proteomes" id="UP001107558"/>
    </source>
</evidence>
<sequence length="405" mass="46764">MTEKRIGKSLLDFNYGKNLPPLDIKKGNVRSRKNLLQDFVQRSPRMTSSPYNLNSSACASDTMISLNETLFGGDVLKGLQEIDFPNLKWNSKEEREKILRNNLDEIDKFDGSVESQKKFMRALMNDLEYVMNQNENLCQTVSKLVEDRKKVNEVVKTVNSIVKSVDNFNKKTSRTDVEISEMNKRISSIETVVESCYNSSRLGLIILDENESEEIESGEVKPHIKVHEMLRYMNVNYSKSSIVNTFLTTSKRMIRNESKIVKVLEIKFNDNITAGRIFAHITKWNSEASKSESNSVRYFAERPLGPKMLNLFKKSKLLVEERKIIKAIPTERGIKIKFLDQNREGEQYENTMFVTCDSDLDRFTSLIEFPTPYKIKEKNTTTPININSNKRKQTNMRTSGTKKTK</sequence>
<keyword evidence="3" id="KW-1185">Reference proteome</keyword>
<proteinExistence type="predicted"/>
<dbReference type="EMBL" id="JADBJN010000001">
    <property type="protein sequence ID" value="KAG5685033.1"/>
    <property type="molecule type" value="Genomic_DNA"/>
</dbReference>